<organism evidence="1 2">
    <name type="scientific">Violaceomyces palustris</name>
    <dbReference type="NCBI Taxonomy" id="1673888"/>
    <lineage>
        <taxon>Eukaryota</taxon>
        <taxon>Fungi</taxon>
        <taxon>Dikarya</taxon>
        <taxon>Basidiomycota</taxon>
        <taxon>Ustilaginomycotina</taxon>
        <taxon>Ustilaginomycetes</taxon>
        <taxon>Violaceomycetales</taxon>
        <taxon>Violaceomycetaceae</taxon>
        <taxon>Violaceomyces</taxon>
    </lineage>
</organism>
<dbReference type="Proteomes" id="UP000245626">
    <property type="component" value="Unassembled WGS sequence"/>
</dbReference>
<keyword evidence="2" id="KW-1185">Reference proteome</keyword>
<accession>A0ACD0NMG9</accession>
<name>A0ACD0NMG9_9BASI</name>
<protein>
    <submittedName>
        <fullName evidence="1">Rhodanese-like protein</fullName>
    </submittedName>
</protein>
<sequence length="157" mass="17812">MSFTPPFKYIDADSLAEQLREQQKDSSSKEIAIVDVRDDDFVGGNIVGARNVPSTSFESQVDSLVLGPLKEFKKVVFHCSLSQQRGPKAARIYSETRTEVLRREKLSETESKSDPKGKPNPEQEVLVLRGGFSEFGAKFKNEKDIVEKYDEESWSYR</sequence>
<reference evidence="1 2" key="1">
    <citation type="journal article" date="2018" name="Mol. Biol. Evol.">
        <title>Broad Genomic Sampling Reveals a Smut Pathogenic Ancestry of the Fungal Clade Ustilaginomycotina.</title>
        <authorList>
            <person name="Kijpornyongpan T."/>
            <person name="Mondo S.J."/>
            <person name="Barry K."/>
            <person name="Sandor L."/>
            <person name="Lee J."/>
            <person name="Lipzen A."/>
            <person name="Pangilinan J."/>
            <person name="LaButti K."/>
            <person name="Hainaut M."/>
            <person name="Henrissat B."/>
            <person name="Grigoriev I.V."/>
            <person name="Spatafora J.W."/>
            <person name="Aime M.C."/>
        </authorList>
    </citation>
    <scope>NUCLEOTIDE SEQUENCE [LARGE SCALE GENOMIC DNA]</scope>
    <source>
        <strain evidence="1 2">SA 807</strain>
    </source>
</reference>
<gene>
    <name evidence="1" type="ORF">IE53DRAFT_321965</name>
</gene>
<evidence type="ECO:0000313" key="1">
    <source>
        <dbReference type="EMBL" id="PWN47006.1"/>
    </source>
</evidence>
<dbReference type="EMBL" id="KZ820589">
    <property type="protein sequence ID" value="PWN47006.1"/>
    <property type="molecule type" value="Genomic_DNA"/>
</dbReference>
<evidence type="ECO:0000313" key="2">
    <source>
        <dbReference type="Proteomes" id="UP000245626"/>
    </source>
</evidence>
<proteinExistence type="predicted"/>